<organism evidence="2 3">
    <name type="scientific">Kipferlia bialata</name>
    <dbReference type="NCBI Taxonomy" id="797122"/>
    <lineage>
        <taxon>Eukaryota</taxon>
        <taxon>Metamonada</taxon>
        <taxon>Carpediemonas-like organisms</taxon>
        <taxon>Kipferlia</taxon>
    </lineage>
</organism>
<protein>
    <submittedName>
        <fullName evidence="2">Uncharacterized protein</fullName>
    </submittedName>
</protein>
<feature type="non-terminal residue" evidence="2">
    <location>
        <position position="1"/>
    </location>
</feature>
<sequence>GTVCRHDLSMASPPMAGYPSPPSASPSSPGSPTNNKALSYAIPLAEACIDTSIAALMREGGKEAIVDYARHLVGL</sequence>
<evidence type="ECO:0000256" key="1">
    <source>
        <dbReference type="SAM" id="MobiDB-lite"/>
    </source>
</evidence>
<proteinExistence type="predicted"/>
<evidence type="ECO:0000313" key="3">
    <source>
        <dbReference type="Proteomes" id="UP000265618"/>
    </source>
</evidence>
<dbReference type="EMBL" id="BDIP01004005">
    <property type="protein sequence ID" value="GCA63553.1"/>
    <property type="molecule type" value="Genomic_DNA"/>
</dbReference>
<feature type="compositionally biased region" description="Low complexity" evidence="1">
    <location>
        <begin position="9"/>
        <end position="18"/>
    </location>
</feature>
<reference evidence="2 3" key="1">
    <citation type="journal article" date="2018" name="PLoS ONE">
        <title>The draft genome of Kipferlia bialata reveals reductive genome evolution in fornicate parasites.</title>
        <authorList>
            <person name="Tanifuji G."/>
            <person name="Takabayashi S."/>
            <person name="Kume K."/>
            <person name="Takagi M."/>
            <person name="Nakayama T."/>
            <person name="Kamikawa R."/>
            <person name="Inagaki Y."/>
            <person name="Hashimoto T."/>
        </authorList>
    </citation>
    <scope>NUCLEOTIDE SEQUENCE [LARGE SCALE GENOMIC DNA]</scope>
    <source>
        <strain evidence="2">NY0173</strain>
    </source>
</reference>
<comment type="caution">
    <text evidence="2">The sequence shown here is derived from an EMBL/GenBank/DDBJ whole genome shotgun (WGS) entry which is preliminary data.</text>
</comment>
<name>A0A391NYX0_9EUKA</name>
<accession>A0A391NYX0</accession>
<dbReference type="Proteomes" id="UP000265618">
    <property type="component" value="Unassembled WGS sequence"/>
</dbReference>
<evidence type="ECO:0000313" key="2">
    <source>
        <dbReference type="EMBL" id="GCA63553.1"/>
    </source>
</evidence>
<gene>
    <name evidence="2" type="ORF">KIPB_010598</name>
</gene>
<keyword evidence="3" id="KW-1185">Reference proteome</keyword>
<feature type="region of interest" description="Disordered" evidence="1">
    <location>
        <begin position="1"/>
        <end position="36"/>
    </location>
</feature>
<dbReference type="AlphaFoldDB" id="A0A391NYX0"/>